<dbReference type="OrthoDB" id="1523883at2759"/>
<dbReference type="Gene3D" id="3.40.50.150">
    <property type="entry name" value="Vaccinia Virus protein VP39"/>
    <property type="match status" value="1"/>
</dbReference>
<evidence type="ECO:0000313" key="6">
    <source>
        <dbReference type="EMBL" id="KAG2327303.1"/>
    </source>
</evidence>
<evidence type="ECO:0000256" key="3">
    <source>
        <dbReference type="ARBA" id="ARBA00022691"/>
    </source>
</evidence>
<dbReference type="SUPFAM" id="SSF53335">
    <property type="entry name" value="S-adenosyl-L-methionine-dependent methyltransferases"/>
    <property type="match status" value="1"/>
</dbReference>
<comment type="caution">
    <text evidence="6">The sequence shown here is derived from an EMBL/GenBank/DDBJ whole genome shotgun (WGS) entry which is preliminary data.</text>
</comment>
<keyword evidence="2" id="KW-0808">Transferase</keyword>
<organism evidence="6 7">
    <name type="scientific">Brassica carinata</name>
    <name type="common">Ethiopian mustard</name>
    <name type="synonym">Abyssinian cabbage</name>
    <dbReference type="NCBI Taxonomy" id="52824"/>
    <lineage>
        <taxon>Eukaryota</taxon>
        <taxon>Viridiplantae</taxon>
        <taxon>Streptophyta</taxon>
        <taxon>Embryophyta</taxon>
        <taxon>Tracheophyta</taxon>
        <taxon>Spermatophyta</taxon>
        <taxon>Magnoliopsida</taxon>
        <taxon>eudicotyledons</taxon>
        <taxon>Gunneridae</taxon>
        <taxon>Pentapetalae</taxon>
        <taxon>rosids</taxon>
        <taxon>malvids</taxon>
        <taxon>Brassicales</taxon>
        <taxon>Brassicaceae</taxon>
        <taxon>Brassiceae</taxon>
        <taxon>Brassica</taxon>
    </lineage>
</organism>
<dbReference type="Pfam" id="PF03492">
    <property type="entry name" value="Methyltransf_7"/>
    <property type="match status" value="1"/>
</dbReference>
<dbReference type="InterPro" id="IPR042086">
    <property type="entry name" value="MeTrfase_capping"/>
</dbReference>
<evidence type="ECO:0000256" key="1">
    <source>
        <dbReference type="ARBA" id="ARBA00022603"/>
    </source>
</evidence>
<dbReference type="Gene3D" id="1.10.1200.270">
    <property type="entry name" value="Methyltransferase, alpha-helical capping domain"/>
    <property type="match status" value="1"/>
</dbReference>
<keyword evidence="1" id="KW-0489">Methyltransferase</keyword>
<evidence type="ECO:0000256" key="4">
    <source>
        <dbReference type="ARBA" id="ARBA00022723"/>
    </source>
</evidence>
<keyword evidence="3" id="KW-0949">S-adenosyl-L-methionine</keyword>
<evidence type="ECO:0000256" key="2">
    <source>
        <dbReference type="ARBA" id="ARBA00022679"/>
    </source>
</evidence>
<gene>
    <name evidence="6" type="ORF">Bca52824_010031</name>
</gene>
<dbReference type="EMBL" id="JAAMPC010000002">
    <property type="protein sequence ID" value="KAG2327303.1"/>
    <property type="molecule type" value="Genomic_DNA"/>
</dbReference>
<sequence length="373" mass="42254">MKKIEGTKRDSRYPFVDALSMSSGDGDNSYATNSLLQKRVLSKAKPVLIKNTKEMIINLSFPECIRVADLGCASGENTFLTMSEIVNTINLSCQQWNQKPQEIDCCLNDLPDNDFNTTFKLIPFFKKRVNRKGSYFVSAVPGSFYSRLFPRNSPHFVYSSYSLHWLSKTTIIRVPQGLEKNTSSVYITTSSLHSAYESYLNQFQRDFATFLRMRSEEMVCNGRMVLTFIGRKTLDDPLYRDCCHFWTLLSESMRDIVFEGIVSASKVDSFNMPFFDPSKEEVKEVTENEGSFEIDDLEIHGFDLGQSGSNHKECKAGQKEAKCIRAVSESMLVAHFGDDIIDALFNKFAYHASQHVGCSSKTTVTLVVSLIIK</sequence>
<keyword evidence="7" id="KW-1185">Reference proteome</keyword>
<dbReference type="GO" id="GO:0032259">
    <property type="term" value="P:methylation"/>
    <property type="evidence" value="ECO:0007669"/>
    <property type="project" value="UniProtKB-KW"/>
</dbReference>
<proteinExistence type="predicted"/>
<dbReference type="PANTHER" id="PTHR31009">
    <property type="entry name" value="S-ADENOSYL-L-METHIONINE:CARBOXYL METHYLTRANSFERASE FAMILY PROTEIN"/>
    <property type="match status" value="1"/>
</dbReference>
<protein>
    <submittedName>
        <fullName evidence="6">Uncharacterized protein</fullName>
    </submittedName>
</protein>
<keyword evidence="4" id="KW-0479">Metal-binding</keyword>
<dbReference type="InterPro" id="IPR005299">
    <property type="entry name" value="MeTrfase_7"/>
</dbReference>
<dbReference type="GO" id="GO:0046872">
    <property type="term" value="F:metal ion binding"/>
    <property type="evidence" value="ECO:0007669"/>
    <property type="project" value="UniProtKB-KW"/>
</dbReference>
<keyword evidence="5" id="KW-0460">Magnesium</keyword>
<dbReference type="Proteomes" id="UP000886595">
    <property type="component" value="Unassembled WGS sequence"/>
</dbReference>
<evidence type="ECO:0000256" key="5">
    <source>
        <dbReference type="ARBA" id="ARBA00022842"/>
    </source>
</evidence>
<evidence type="ECO:0000313" key="7">
    <source>
        <dbReference type="Proteomes" id="UP000886595"/>
    </source>
</evidence>
<dbReference type="AlphaFoldDB" id="A0A8X7WAU6"/>
<dbReference type="InterPro" id="IPR029063">
    <property type="entry name" value="SAM-dependent_MTases_sf"/>
</dbReference>
<accession>A0A8X7WAU6</accession>
<dbReference type="GO" id="GO:0008168">
    <property type="term" value="F:methyltransferase activity"/>
    <property type="evidence" value="ECO:0007669"/>
    <property type="project" value="UniProtKB-KW"/>
</dbReference>
<name>A0A8X7WAU6_BRACI</name>
<reference evidence="6 7" key="1">
    <citation type="submission" date="2020-02" db="EMBL/GenBank/DDBJ databases">
        <authorList>
            <person name="Ma Q."/>
            <person name="Huang Y."/>
            <person name="Song X."/>
            <person name="Pei D."/>
        </authorList>
    </citation>
    <scope>NUCLEOTIDE SEQUENCE [LARGE SCALE GENOMIC DNA]</scope>
    <source>
        <strain evidence="6">Sxm20200214</strain>
        <tissue evidence="6">Leaf</tissue>
    </source>
</reference>